<reference evidence="3" key="2">
    <citation type="submission" date="2021-01" db="EMBL/GenBank/DDBJ databases">
        <authorList>
            <person name="Lovell J.T."/>
            <person name="Bentley N."/>
            <person name="Bhattarai G."/>
            <person name="Jenkins J.W."/>
            <person name="Sreedasyam A."/>
            <person name="Alarcon Y."/>
            <person name="Bock C."/>
            <person name="Boston L."/>
            <person name="Carlson J."/>
            <person name="Cervantes K."/>
            <person name="Clermont K."/>
            <person name="Krom N."/>
            <person name="Kubenka K."/>
            <person name="Mamidi S."/>
            <person name="Mattison C."/>
            <person name="Monteros M."/>
            <person name="Pisani C."/>
            <person name="Plott C."/>
            <person name="Rajasekar S."/>
            <person name="Rhein H.S."/>
            <person name="Rohla C."/>
            <person name="Song M."/>
            <person name="Hilaire R.S."/>
            <person name="Shu S."/>
            <person name="Wells L."/>
            <person name="Wang X."/>
            <person name="Webber J."/>
            <person name="Heerema R.J."/>
            <person name="Klein P."/>
            <person name="Conner P."/>
            <person name="Grauke L."/>
            <person name="Grimwood J."/>
            <person name="Schmutz J."/>
            <person name="Randall J.J."/>
        </authorList>
    </citation>
    <scope>NUCLEOTIDE SEQUENCE</scope>
    <source>
        <tissue evidence="3">Leaf</tissue>
    </source>
</reference>
<dbReference type="Proteomes" id="UP000811609">
    <property type="component" value="Chromosome 15"/>
</dbReference>
<comment type="caution">
    <text evidence="2">The sequence shown here is derived from an EMBL/GenBank/DDBJ whole genome shotgun (WGS) entry which is preliminary data.</text>
</comment>
<gene>
    <name evidence="2" type="ORF">CIPAW_15G038300</name>
    <name evidence="3" type="ORF">I3842_15G037400</name>
</gene>
<sequence>MEGNSELSPESETTAGIIAGKLNELLTEDDGNDDLSSELFIKEEMVAKFMQELYKEITCPSTSTNPNKKANDFPPPTLSSSSLSTSSSFALTVPFAEWNGKSESCGTSVSDPVSTLMAGMEYFGPAAKMGSPQNGFCGGAVEEVGGCNYRPVAVGAKEGFGESQVDGCDVGELDDEWLGRVLSWDPSLLEDHCI</sequence>
<evidence type="ECO:0000313" key="2">
    <source>
        <dbReference type="EMBL" id="KAG6626302.1"/>
    </source>
</evidence>
<dbReference type="PANTHER" id="PTHR37265:SF8">
    <property type="match status" value="1"/>
</dbReference>
<feature type="region of interest" description="Disordered" evidence="1">
    <location>
        <begin position="60"/>
        <end position="83"/>
    </location>
</feature>
<dbReference type="EMBL" id="CM031839">
    <property type="protein sequence ID" value="KAG6674350.1"/>
    <property type="molecule type" value="Genomic_DNA"/>
</dbReference>
<name>A0A8T1N8I9_CARIL</name>
<evidence type="ECO:0000313" key="4">
    <source>
        <dbReference type="Proteomes" id="UP000811609"/>
    </source>
</evidence>
<proteinExistence type="predicted"/>
<dbReference type="PANTHER" id="PTHR37265">
    <property type="entry name" value="OS01G0195300 PROTEIN"/>
    <property type="match status" value="1"/>
</dbReference>
<protein>
    <submittedName>
        <fullName evidence="2">Uncharacterized protein</fullName>
    </submittedName>
</protein>
<dbReference type="AlphaFoldDB" id="A0A8T1N8I9"/>
<reference evidence="2" key="1">
    <citation type="submission" date="2020-12" db="EMBL/GenBank/DDBJ databases">
        <title>WGS assembly of Carya illinoinensis cv. Pawnee.</title>
        <authorList>
            <person name="Platts A."/>
            <person name="Shu S."/>
            <person name="Wright S."/>
            <person name="Barry K."/>
            <person name="Edger P."/>
            <person name="Pires J.C."/>
            <person name="Schmutz J."/>
        </authorList>
    </citation>
    <scope>NUCLEOTIDE SEQUENCE</scope>
    <source>
        <tissue evidence="2">Leaf</tissue>
    </source>
</reference>
<dbReference type="EMBL" id="CM031823">
    <property type="protein sequence ID" value="KAG6626302.1"/>
    <property type="molecule type" value="Genomic_DNA"/>
</dbReference>
<keyword evidence="4" id="KW-1185">Reference proteome</keyword>
<evidence type="ECO:0000313" key="3">
    <source>
        <dbReference type="EMBL" id="KAG6674350.1"/>
    </source>
</evidence>
<evidence type="ECO:0000256" key="1">
    <source>
        <dbReference type="SAM" id="MobiDB-lite"/>
    </source>
</evidence>
<dbReference type="Proteomes" id="UP000811246">
    <property type="component" value="Chromosome 15"/>
</dbReference>
<accession>A0A8T1N8I9</accession>
<organism evidence="2 4">
    <name type="scientific">Carya illinoinensis</name>
    <name type="common">Pecan</name>
    <dbReference type="NCBI Taxonomy" id="32201"/>
    <lineage>
        <taxon>Eukaryota</taxon>
        <taxon>Viridiplantae</taxon>
        <taxon>Streptophyta</taxon>
        <taxon>Embryophyta</taxon>
        <taxon>Tracheophyta</taxon>
        <taxon>Spermatophyta</taxon>
        <taxon>Magnoliopsida</taxon>
        <taxon>eudicotyledons</taxon>
        <taxon>Gunneridae</taxon>
        <taxon>Pentapetalae</taxon>
        <taxon>rosids</taxon>
        <taxon>fabids</taxon>
        <taxon>Fagales</taxon>
        <taxon>Juglandaceae</taxon>
        <taxon>Carya</taxon>
    </lineage>
</organism>